<protein>
    <submittedName>
        <fullName evidence="1">Tail protein</fullName>
    </submittedName>
</protein>
<organism evidence="1">
    <name type="scientific">Siphoviridae sp. ctjOC2</name>
    <dbReference type="NCBI Taxonomy" id="2825632"/>
    <lineage>
        <taxon>Viruses</taxon>
        <taxon>Duplodnaviria</taxon>
        <taxon>Heunggongvirae</taxon>
        <taxon>Uroviricota</taxon>
        <taxon>Caudoviricetes</taxon>
    </lineage>
</organism>
<evidence type="ECO:0000313" key="1">
    <source>
        <dbReference type="EMBL" id="DAE15429.1"/>
    </source>
</evidence>
<dbReference type="EMBL" id="BK015605">
    <property type="protein sequence ID" value="DAE15429.1"/>
    <property type="molecule type" value="Genomic_DNA"/>
</dbReference>
<reference evidence="1" key="1">
    <citation type="journal article" date="2021" name="Proc. Natl. Acad. Sci. U.S.A.">
        <title>A Catalog of Tens of Thousands of Viruses from Human Metagenomes Reveals Hidden Associations with Chronic Diseases.</title>
        <authorList>
            <person name="Tisza M.J."/>
            <person name="Buck C.B."/>
        </authorList>
    </citation>
    <scope>NUCLEOTIDE SEQUENCE</scope>
    <source>
        <strain evidence="1">CtjOC2</strain>
    </source>
</reference>
<sequence>MAISIQNAFVATPPIDGGVYFNAPVGTPLPKTATEALNPAFVDHGAVGEDGFNNTPTRETSIEKMFGGDDWVDLQTSYTETVTITLLEDDNEHVLKSCFGDANVIEKAATDKHGRQRTIYHTAERLPLKSHIVKAVSGEKAKTLVVPNGRISTVEKTAETHSASTKYNITITAFKGPQEYKYANVFELRDDGMVDPNTPDKTVTLPSGVTGGTFTLSVDGHATAELAFNATGETVQAELRKLTGATTATVTGNAGGPYTIKDVTGALTADGTKLTGGAGTTITVNP</sequence>
<proteinExistence type="predicted"/>
<name>A0A8S5Q9J8_9CAUD</name>
<accession>A0A8S5Q9J8</accession>